<dbReference type="EMBL" id="JAUIZM010000002">
    <property type="protein sequence ID" value="KAK1395801.1"/>
    <property type="molecule type" value="Genomic_DNA"/>
</dbReference>
<dbReference type="Gene3D" id="3.40.50.150">
    <property type="entry name" value="Vaccinia Virus protein VP39"/>
    <property type="match status" value="1"/>
</dbReference>
<dbReference type="PANTHER" id="PTHR14741">
    <property type="entry name" value="S-ADENOSYLMETHIONINE-DEPENDENT METHYLTRANSFERASE RELATED"/>
    <property type="match status" value="1"/>
</dbReference>
<dbReference type="Pfam" id="PF09445">
    <property type="entry name" value="Methyltransf_15"/>
    <property type="match status" value="1"/>
</dbReference>
<evidence type="ECO:0000256" key="3">
    <source>
        <dbReference type="ARBA" id="ARBA00047418"/>
    </source>
</evidence>
<evidence type="ECO:0000256" key="1">
    <source>
        <dbReference type="ARBA" id="ARBA00018517"/>
    </source>
</evidence>
<gene>
    <name evidence="10" type="ORF">POM88_005664</name>
</gene>
<reference evidence="10" key="1">
    <citation type="submission" date="2023-02" db="EMBL/GenBank/DDBJ databases">
        <title>Genome of toxic invasive species Heracleum sosnowskyi carries increased number of genes despite the absence of recent whole-genome duplications.</title>
        <authorList>
            <person name="Schelkunov M."/>
            <person name="Shtratnikova V."/>
            <person name="Makarenko M."/>
            <person name="Klepikova A."/>
            <person name="Omelchenko D."/>
            <person name="Novikova G."/>
            <person name="Obukhova E."/>
            <person name="Bogdanov V."/>
            <person name="Penin A."/>
            <person name="Logacheva M."/>
        </authorList>
    </citation>
    <scope>NUCLEOTIDE SEQUENCE</scope>
    <source>
        <strain evidence="10">Hsosn_3</strain>
        <tissue evidence="10">Leaf</tissue>
    </source>
</reference>
<feature type="domain" description="WW" evidence="9">
    <location>
        <begin position="395"/>
        <end position="423"/>
    </location>
</feature>
<evidence type="ECO:0000313" key="10">
    <source>
        <dbReference type="EMBL" id="KAK1395801.1"/>
    </source>
</evidence>
<dbReference type="GO" id="GO:0005634">
    <property type="term" value="C:nucleus"/>
    <property type="evidence" value="ECO:0007669"/>
    <property type="project" value="TreeGrafter"/>
</dbReference>
<dbReference type="CDD" id="cd00201">
    <property type="entry name" value="WW"/>
    <property type="match status" value="1"/>
</dbReference>
<comment type="caution">
    <text evidence="10">The sequence shown here is derived from an EMBL/GenBank/DDBJ whole genome shotgun (WGS) entry which is preliminary data.</text>
</comment>
<comment type="catalytic activity">
    <reaction evidence="5">
        <text>a 5'-end (N(2),N(7)-dimethyl 5'-triphosphoguanosine)-ribonucleoside in snRNA + S-adenosyl-L-methionine = a 5'-end (N(2),N(2),N(7)-trimethyl 5'-triphosphoguanosine)-ribonucleoside in snRNA + S-adenosyl-L-homocysteine + H(+)</text>
        <dbReference type="Rhea" id="RHEA:78479"/>
        <dbReference type="Rhea" id="RHEA-COMP:19087"/>
        <dbReference type="Rhea" id="RHEA-COMP:19089"/>
        <dbReference type="ChEBI" id="CHEBI:15378"/>
        <dbReference type="ChEBI" id="CHEBI:57856"/>
        <dbReference type="ChEBI" id="CHEBI:59789"/>
        <dbReference type="ChEBI" id="CHEBI:167623"/>
        <dbReference type="ChEBI" id="CHEBI:172880"/>
    </reaction>
    <physiologicalReaction direction="left-to-right" evidence="5">
        <dbReference type="Rhea" id="RHEA:78480"/>
    </physiologicalReaction>
</comment>
<evidence type="ECO:0000313" key="11">
    <source>
        <dbReference type="Proteomes" id="UP001237642"/>
    </source>
</evidence>
<evidence type="ECO:0000256" key="7">
    <source>
        <dbReference type="ARBA" id="ARBA00049790"/>
    </source>
</evidence>
<evidence type="ECO:0000256" key="4">
    <source>
        <dbReference type="ARBA" id="ARBA00048740"/>
    </source>
</evidence>
<dbReference type="InterPro" id="IPR029063">
    <property type="entry name" value="SAM-dependent_MTases_sf"/>
</dbReference>
<evidence type="ECO:0000259" key="9">
    <source>
        <dbReference type="PROSITE" id="PS50020"/>
    </source>
</evidence>
<proteinExistence type="inferred from homology"/>
<dbReference type="PROSITE" id="PS50020">
    <property type="entry name" value="WW_DOMAIN_2"/>
    <property type="match status" value="1"/>
</dbReference>
<dbReference type="AlphaFoldDB" id="A0AAD8J3X1"/>
<dbReference type="InterPro" id="IPR001202">
    <property type="entry name" value="WW_dom"/>
</dbReference>
<reference evidence="10" key="2">
    <citation type="submission" date="2023-05" db="EMBL/GenBank/DDBJ databases">
        <authorList>
            <person name="Schelkunov M.I."/>
        </authorList>
    </citation>
    <scope>NUCLEOTIDE SEQUENCE</scope>
    <source>
        <strain evidence="10">Hsosn_3</strain>
        <tissue evidence="10">Leaf</tissue>
    </source>
</reference>
<sequence length="926" mass="103377">MELEQLKQSSPAIRALGSLFKFTQSRLWDESTTSSWRGESEYRKDDLAWRSVQDVDAGLTTRTMSSDDFELAAQMDALGLPLSFSTNKRNNMVGGKRKDANKNNLHTDVEIKNVVPNSITVSEHEIISPNIIRESILCCMSTPSQNESSDCDVAVDAKFLTSEMEDSATVTERVVCAAVAENSGSDITSEELTHCMSCGSVNNQHISKDDIVMKSSAISSDNGISGKSFLLENEGSGNSEKNQKAGLKEPSDLGGPSVGDCTEFEKSKLSTWTTLSEDPKSHYAVHPQFSQAVDNDTINSNCLSEENQSKECEKLLNEICERISQGPDSACSLFTGVLNCNSVDAVNPPLQDQCTDYGKVSYDESESPESTVLSQFPELNPDMIDIKSIDDFGDWKTYWDSFYSRSYFFNIRTQECTWEPPAGMEHLVYLDYSNQTNMMGIDADQMDVGSAVSSQTSRTLDSIDRQYILDFKTDDPSLGQSLNETLEVHELTADNFNNSLITSAVRCIAEPLNEPHEINQFSVETSNTQQMEIFTSSLTEAQRTDPFPTHINSLEDKMDAQCGTIHNVRKKKARRERARRNILADNEELQYQEFAEEFSPIINKYWHQRYQLFSKFDCGIRMDEEGWFSVTPELIAKHHASRCGSGTIVDCFTGAGGNAIQFALRCKHVIAIDIDPKKIDYAQHNASIYGVEERVDFIRGDSFLLASTLKADTVFLSPPWGGPAYSKVKDFDIRTMLKPYDGYKLFNVAKQIASRIVMFLPRNVNLNQLAEVSLSANPPWSLEVEQNFLNGRLKAITAYFSDPAVVKDQNAQLMTMVLEGTRDVSPDSIIFSGGSGSSLVSSSSFRFECCSLASNVHCLVFLTSQISHVILHKSKGMISFSDPQRRRLHLVQSDAKGIGLVFTQIRNSRWQLILHKIGFELIGDWD</sequence>
<comment type="catalytic activity">
    <reaction evidence="3">
        <text>a 5'-end (N(2),N(7)-dimethyl 5'-triphosphoguanosine)-ribonucleoside in snoRNA + S-adenosyl-L-methionine = a 5'-end (N(2),N(2),N(7)-trimethyl 5'-triphosphoguanosine)-ribonucleoside in snoRNA + S-adenosyl-L-homocysteine + H(+)</text>
        <dbReference type="Rhea" id="RHEA:78507"/>
        <dbReference type="Rhea" id="RHEA-COMP:19088"/>
        <dbReference type="Rhea" id="RHEA-COMP:19090"/>
        <dbReference type="ChEBI" id="CHEBI:15378"/>
        <dbReference type="ChEBI" id="CHEBI:57856"/>
        <dbReference type="ChEBI" id="CHEBI:59789"/>
        <dbReference type="ChEBI" id="CHEBI:167623"/>
        <dbReference type="ChEBI" id="CHEBI:172880"/>
    </reaction>
    <physiologicalReaction direction="left-to-right" evidence="3">
        <dbReference type="Rhea" id="RHEA:78508"/>
    </physiologicalReaction>
</comment>
<dbReference type="CDD" id="cd02440">
    <property type="entry name" value="AdoMet_MTases"/>
    <property type="match status" value="1"/>
</dbReference>
<organism evidence="10 11">
    <name type="scientific">Heracleum sosnowskyi</name>
    <dbReference type="NCBI Taxonomy" id="360622"/>
    <lineage>
        <taxon>Eukaryota</taxon>
        <taxon>Viridiplantae</taxon>
        <taxon>Streptophyta</taxon>
        <taxon>Embryophyta</taxon>
        <taxon>Tracheophyta</taxon>
        <taxon>Spermatophyta</taxon>
        <taxon>Magnoliopsida</taxon>
        <taxon>eudicotyledons</taxon>
        <taxon>Gunneridae</taxon>
        <taxon>Pentapetalae</taxon>
        <taxon>asterids</taxon>
        <taxon>campanulids</taxon>
        <taxon>Apiales</taxon>
        <taxon>Apiaceae</taxon>
        <taxon>Apioideae</taxon>
        <taxon>apioid superclade</taxon>
        <taxon>Tordylieae</taxon>
        <taxon>Tordyliinae</taxon>
        <taxon>Heracleum</taxon>
    </lineage>
</organism>
<evidence type="ECO:0000256" key="8">
    <source>
        <dbReference type="SAM" id="MobiDB-lite"/>
    </source>
</evidence>
<evidence type="ECO:0000256" key="5">
    <source>
        <dbReference type="ARBA" id="ARBA00048763"/>
    </source>
</evidence>
<name>A0AAD8J3X1_9APIA</name>
<dbReference type="Gene3D" id="2.20.70.10">
    <property type="match status" value="1"/>
</dbReference>
<dbReference type="InterPro" id="IPR019012">
    <property type="entry name" value="RNA_cap_Gua-N2-MeTrfase"/>
</dbReference>
<dbReference type="InterPro" id="IPR036020">
    <property type="entry name" value="WW_dom_sf"/>
</dbReference>
<comment type="catalytic activity">
    <reaction evidence="6">
        <text>a 5'-end (N(7)-methyl 5'-triphosphoguanosine)-ribonucleoside in snRNA + S-adenosyl-L-methionine = a 5'-end (N(2),N(7)-dimethyl 5'-triphosphoguanosine)-ribonucleoside in snRNA + S-adenosyl-L-homocysteine + H(+)</text>
        <dbReference type="Rhea" id="RHEA:78471"/>
        <dbReference type="Rhea" id="RHEA-COMP:19085"/>
        <dbReference type="Rhea" id="RHEA-COMP:19087"/>
        <dbReference type="ChEBI" id="CHEBI:15378"/>
        <dbReference type="ChEBI" id="CHEBI:57856"/>
        <dbReference type="ChEBI" id="CHEBI:59789"/>
        <dbReference type="ChEBI" id="CHEBI:156461"/>
        <dbReference type="ChEBI" id="CHEBI:172880"/>
    </reaction>
    <physiologicalReaction direction="left-to-right" evidence="6">
        <dbReference type="Rhea" id="RHEA:78472"/>
    </physiologicalReaction>
</comment>
<feature type="compositionally biased region" description="Basic and acidic residues" evidence="8">
    <location>
        <begin position="241"/>
        <end position="251"/>
    </location>
</feature>
<protein>
    <recommendedName>
        <fullName evidence="1">Trimethylguanosine synthase</fullName>
    </recommendedName>
    <alternativeName>
        <fullName evidence="7">Cap-specific guanine-N(2) methyltransferase</fullName>
    </alternativeName>
</protein>
<dbReference type="GO" id="GO:0071164">
    <property type="term" value="F:RNA cap trimethylguanosine synthase activity"/>
    <property type="evidence" value="ECO:0007669"/>
    <property type="project" value="TreeGrafter"/>
</dbReference>
<dbReference type="FunFam" id="3.40.50.150:FF:000305">
    <property type="entry name" value="S-adenosyl-L-methionine-dependent methyltransferase superfamily protein"/>
    <property type="match status" value="1"/>
</dbReference>
<dbReference type="SUPFAM" id="SSF51045">
    <property type="entry name" value="WW domain"/>
    <property type="match status" value="1"/>
</dbReference>
<feature type="region of interest" description="Disordered" evidence="8">
    <location>
        <begin position="229"/>
        <end position="260"/>
    </location>
</feature>
<keyword evidence="11" id="KW-1185">Reference proteome</keyword>
<dbReference type="Proteomes" id="UP001237642">
    <property type="component" value="Unassembled WGS sequence"/>
</dbReference>
<accession>A0AAD8J3X1</accession>
<evidence type="ECO:0000256" key="6">
    <source>
        <dbReference type="ARBA" id="ARBA00049075"/>
    </source>
</evidence>
<dbReference type="PANTHER" id="PTHR14741:SF32">
    <property type="entry name" value="TRIMETHYLGUANOSINE SYNTHASE"/>
    <property type="match status" value="1"/>
</dbReference>
<comment type="catalytic activity">
    <reaction evidence="4">
        <text>a 5'-end (N(7)-methyl 5'-triphosphoguanosine)-ribonucleoside in snoRNA + S-adenosyl-L-methionine = a 5'-end (N(2),N(7)-dimethyl 5'-triphosphoguanosine)-ribonucleoside in snoRNA + S-adenosyl-L-homocysteine + H(+)</text>
        <dbReference type="Rhea" id="RHEA:78475"/>
        <dbReference type="Rhea" id="RHEA-COMP:19086"/>
        <dbReference type="Rhea" id="RHEA-COMP:19088"/>
        <dbReference type="ChEBI" id="CHEBI:15378"/>
        <dbReference type="ChEBI" id="CHEBI:57856"/>
        <dbReference type="ChEBI" id="CHEBI:59789"/>
        <dbReference type="ChEBI" id="CHEBI:156461"/>
        <dbReference type="ChEBI" id="CHEBI:172880"/>
    </reaction>
    <physiologicalReaction direction="left-to-right" evidence="4">
        <dbReference type="Rhea" id="RHEA:78476"/>
    </physiologicalReaction>
</comment>
<evidence type="ECO:0000256" key="2">
    <source>
        <dbReference type="ARBA" id="ARBA00025783"/>
    </source>
</evidence>
<comment type="similarity">
    <text evidence="2">Belongs to the methyltransferase superfamily. Trimethylguanosine synthase family.</text>
</comment>
<dbReference type="SUPFAM" id="SSF53335">
    <property type="entry name" value="S-adenosyl-L-methionine-dependent methyltransferases"/>
    <property type="match status" value="1"/>
</dbReference>